<dbReference type="SMART" id="SM00360">
    <property type="entry name" value="RRM"/>
    <property type="match status" value="1"/>
</dbReference>
<dbReference type="InterPro" id="IPR002343">
    <property type="entry name" value="Hud_Sxl_RNA"/>
</dbReference>
<organism evidence="6 7">
    <name type="scientific">Durusdinium trenchii</name>
    <dbReference type="NCBI Taxonomy" id="1381693"/>
    <lineage>
        <taxon>Eukaryota</taxon>
        <taxon>Sar</taxon>
        <taxon>Alveolata</taxon>
        <taxon>Dinophyceae</taxon>
        <taxon>Suessiales</taxon>
        <taxon>Symbiodiniaceae</taxon>
        <taxon>Durusdinium</taxon>
    </lineage>
</organism>
<dbReference type="InterPro" id="IPR000504">
    <property type="entry name" value="RRM_dom"/>
</dbReference>
<dbReference type="CDD" id="cd00590">
    <property type="entry name" value="RRM_SF"/>
    <property type="match status" value="1"/>
</dbReference>
<dbReference type="Proteomes" id="UP001642484">
    <property type="component" value="Unassembled WGS sequence"/>
</dbReference>
<comment type="caution">
    <text evidence="6">The sequence shown here is derived from an EMBL/GenBank/DDBJ whole genome shotgun (WGS) entry which is preliminary data.</text>
</comment>
<dbReference type="PROSITE" id="PS50102">
    <property type="entry name" value="RRM"/>
    <property type="match status" value="1"/>
</dbReference>
<name>A0ABP0MI13_9DINO</name>
<dbReference type="Gene3D" id="3.30.70.330">
    <property type="match status" value="1"/>
</dbReference>
<dbReference type="PRINTS" id="PR00961">
    <property type="entry name" value="HUDSXLRNA"/>
</dbReference>
<evidence type="ECO:0000313" key="7">
    <source>
        <dbReference type="Proteomes" id="UP001642484"/>
    </source>
</evidence>
<accession>A0ABP0MI13</accession>
<keyword evidence="7" id="KW-1185">Reference proteome</keyword>
<evidence type="ECO:0000256" key="2">
    <source>
        <dbReference type="ARBA" id="ARBA00022884"/>
    </source>
</evidence>
<dbReference type="SUPFAM" id="SSF54928">
    <property type="entry name" value="RNA-binding domain, RBD"/>
    <property type="match status" value="1"/>
</dbReference>
<dbReference type="Pfam" id="PF00076">
    <property type="entry name" value="RRM_1"/>
    <property type="match status" value="1"/>
</dbReference>
<keyword evidence="1" id="KW-0677">Repeat</keyword>
<protein>
    <recommendedName>
        <fullName evidence="5">RRM domain-containing protein</fullName>
    </recommendedName>
</protein>
<keyword evidence="2 3" id="KW-0694">RNA-binding</keyword>
<dbReference type="EMBL" id="CAXAMN010017779">
    <property type="protein sequence ID" value="CAK9051118.1"/>
    <property type="molecule type" value="Genomic_DNA"/>
</dbReference>
<evidence type="ECO:0000256" key="4">
    <source>
        <dbReference type="SAM" id="MobiDB-lite"/>
    </source>
</evidence>
<reference evidence="6 7" key="1">
    <citation type="submission" date="2024-02" db="EMBL/GenBank/DDBJ databases">
        <authorList>
            <person name="Chen Y."/>
            <person name="Shah S."/>
            <person name="Dougan E. K."/>
            <person name="Thang M."/>
            <person name="Chan C."/>
        </authorList>
    </citation>
    <scope>NUCLEOTIDE SEQUENCE [LARGE SCALE GENOMIC DNA]</scope>
</reference>
<feature type="domain" description="RRM" evidence="5">
    <location>
        <begin position="9"/>
        <end position="88"/>
    </location>
</feature>
<gene>
    <name evidence="6" type="ORF">CCMP2556_LOCUS25989</name>
</gene>
<feature type="compositionally biased region" description="Gly residues" evidence="4">
    <location>
        <begin position="157"/>
        <end position="179"/>
    </location>
</feature>
<dbReference type="InterPro" id="IPR035979">
    <property type="entry name" value="RBD_domain_sf"/>
</dbReference>
<feature type="region of interest" description="Disordered" evidence="4">
    <location>
        <begin position="151"/>
        <end position="179"/>
    </location>
</feature>
<evidence type="ECO:0000256" key="3">
    <source>
        <dbReference type="PROSITE-ProRule" id="PRU00176"/>
    </source>
</evidence>
<evidence type="ECO:0000256" key="1">
    <source>
        <dbReference type="ARBA" id="ARBA00022737"/>
    </source>
</evidence>
<proteinExistence type="predicted"/>
<sequence length="179" mass="18595">MAPEPPPSETLFVTGLPIDCTNEYGKEIFAQYGTVKEVTTLPVSAGKNAKAAFVIMETVDDAKWIVEHVNGNVPQNLTDPVTVVFATPRADRAKGKGMKGMKGMMGMMNMMMNPWGGWGGGGGGGGGGGWGGKGGYEPYKTGYYDNQWEMGSKGKGKGPPGKGGMGFPGGGMGGKGFMK</sequence>
<evidence type="ECO:0000313" key="6">
    <source>
        <dbReference type="EMBL" id="CAK9051118.1"/>
    </source>
</evidence>
<evidence type="ECO:0000259" key="5">
    <source>
        <dbReference type="PROSITE" id="PS50102"/>
    </source>
</evidence>
<dbReference type="InterPro" id="IPR012677">
    <property type="entry name" value="Nucleotide-bd_a/b_plait_sf"/>
</dbReference>